<name>A0ABN2GC81_9MICO</name>
<evidence type="ECO:0000313" key="3">
    <source>
        <dbReference type="Proteomes" id="UP001500596"/>
    </source>
</evidence>
<dbReference type="Proteomes" id="UP001500596">
    <property type="component" value="Unassembled WGS sequence"/>
</dbReference>
<organism evidence="2 3">
    <name type="scientific">Microbacterium lacus</name>
    <dbReference type="NCBI Taxonomy" id="415217"/>
    <lineage>
        <taxon>Bacteria</taxon>
        <taxon>Bacillati</taxon>
        <taxon>Actinomycetota</taxon>
        <taxon>Actinomycetes</taxon>
        <taxon>Micrococcales</taxon>
        <taxon>Microbacteriaceae</taxon>
        <taxon>Microbacterium</taxon>
    </lineage>
</organism>
<dbReference type="EMBL" id="BAAAPK010000001">
    <property type="protein sequence ID" value="GAA1668910.1"/>
    <property type="molecule type" value="Genomic_DNA"/>
</dbReference>
<comment type="caution">
    <text evidence="2">The sequence shown here is derived from an EMBL/GenBank/DDBJ whole genome shotgun (WGS) entry which is preliminary data.</text>
</comment>
<sequence>MGGHGFVLLFRWAALSICAPGPITGTLDSRRALWDDGESRVLPQRGGASITRISHRVSDPNPGSDHPIIIKEHHHGLAR</sequence>
<feature type="region of interest" description="Disordered" evidence="1">
    <location>
        <begin position="54"/>
        <end position="79"/>
    </location>
</feature>
<keyword evidence="3" id="KW-1185">Reference proteome</keyword>
<protein>
    <recommendedName>
        <fullName evidence="4">Secreted protein</fullName>
    </recommendedName>
</protein>
<proteinExistence type="predicted"/>
<evidence type="ECO:0008006" key="4">
    <source>
        <dbReference type="Google" id="ProtNLM"/>
    </source>
</evidence>
<evidence type="ECO:0000256" key="1">
    <source>
        <dbReference type="SAM" id="MobiDB-lite"/>
    </source>
</evidence>
<accession>A0ABN2GC81</accession>
<evidence type="ECO:0000313" key="2">
    <source>
        <dbReference type="EMBL" id="GAA1668910.1"/>
    </source>
</evidence>
<gene>
    <name evidence="2" type="ORF">GCM10009807_11320</name>
</gene>
<reference evidence="2 3" key="1">
    <citation type="journal article" date="2019" name="Int. J. Syst. Evol. Microbiol.">
        <title>The Global Catalogue of Microorganisms (GCM) 10K type strain sequencing project: providing services to taxonomists for standard genome sequencing and annotation.</title>
        <authorList>
            <consortium name="The Broad Institute Genomics Platform"/>
            <consortium name="The Broad Institute Genome Sequencing Center for Infectious Disease"/>
            <person name="Wu L."/>
            <person name="Ma J."/>
        </authorList>
    </citation>
    <scope>NUCLEOTIDE SEQUENCE [LARGE SCALE GENOMIC DNA]</scope>
    <source>
        <strain evidence="2 3">JCM 15575</strain>
    </source>
</reference>